<comment type="caution">
    <text evidence="7">The sequence shown here is derived from an EMBL/GenBank/DDBJ whole genome shotgun (WGS) entry which is preliminary data.</text>
</comment>
<dbReference type="Pfam" id="PF12399">
    <property type="entry name" value="BCA_ABC_TP_C"/>
    <property type="match status" value="1"/>
</dbReference>
<dbReference type="Proteomes" id="UP001055111">
    <property type="component" value="Unassembled WGS sequence"/>
</dbReference>
<keyword evidence="2" id="KW-1003">Cell membrane</keyword>
<evidence type="ECO:0000256" key="5">
    <source>
        <dbReference type="ARBA" id="ARBA00022840"/>
    </source>
</evidence>
<evidence type="ECO:0000256" key="3">
    <source>
        <dbReference type="ARBA" id="ARBA00022519"/>
    </source>
</evidence>
<keyword evidence="4" id="KW-0547">Nucleotide-binding</keyword>
<reference evidence="7" key="1">
    <citation type="submission" date="2022-09" db="EMBL/GenBank/DDBJ databases">
        <title>Isolation and characterization of 3-chlorobenzoate degrading bacteria from soils in Shizuoka.</title>
        <authorList>
            <person name="Ifat A."/>
            <person name="Ogawa N."/>
            <person name="Kimbara K."/>
            <person name="Moriuchi R."/>
            <person name="Dohra H."/>
            <person name="Shintani M."/>
        </authorList>
    </citation>
    <scope>NUCLEOTIDE SEQUENCE</scope>
    <source>
        <strain evidence="7">19CS4-2</strain>
    </source>
</reference>
<dbReference type="SUPFAM" id="SSF52540">
    <property type="entry name" value="P-loop containing nucleoside triphosphate hydrolases"/>
    <property type="match status" value="1"/>
</dbReference>
<evidence type="ECO:0000259" key="6">
    <source>
        <dbReference type="PROSITE" id="PS50893"/>
    </source>
</evidence>
<gene>
    <name evidence="7" type="ORF">CBA19CS42_21070</name>
</gene>
<accession>A0AA37IDA1</accession>
<evidence type="ECO:0000256" key="4">
    <source>
        <dbReference type="ARBA" id="ARBA00022741"/>
    </source>
</evidence>
<name>A0AA37IDA1_9BURK</name>
<dbReference type="CDD" id="cd03219">
    <property type="entry name" value="ABC_Mj1267_LivG_branched"/>
    <property type="match status" value="1"/>
</dbReference>
<evidence type="ECO:0000313" key="8">
    <source>
        <dbReference type="Proteomes" id="UP001055111"/>
    </source>
</evidence>
<organism evidence="7 8">
    <name type="scientific">Caballeronia novacaledonica</name>
    <dbReference type="NCBI Taxonomy" id="1544861"/>
    <lineage>
        <taxon>Bacteria</taxon>
        <taxon>Pseudomonadati</taxon>
        <taxon>Pseudomonadota</taxon>
        <taxon>Betaproteobacteria</taxon>
        <taxon>Burkholderiales</taxon>
        <taxon>Burkholderiaceae</taxon>
        <taxon>Caballeronia</taxon>
    </lineage>
</organism>
<dbReference type="InterPro" id="IPR003439">
    <property type="entry name" value="ABC_transporter-like_ATP-bd"/>
</dbReference>
<dbReference type="GO" id="GO:0005886">
    <property type="term" value="C:plasma membrane"/>
    <property type="evidence" value="ECO:0007669"/>
    <property type="project" value="TreeGrafter"/>
</dbReference>
<proteinExistence type="predicted"/>
<feature type="domain" description="ABC transporter" evidence="6">
    <location>
        <begin position="20"/>
        <end position="252"/>
    </location>
</feature>
<evidence type="ECO:0000256" key="1">
    <source>
        <dbReference type="ARBA" id="ARBA00022448"/>
    </source>
</evidence>
<keyword evidence="5 7" id="KW-0067">ATP-binding</keyword>
<dbReference type="GO" id="GO:0005524">
    <property type="term" value="F:ATP binding"/>
    <property type="evidence" value="ECO:0007669"/>
    <property type="project" value="UniProtKB-KW"/>
</dbReference>
<evidence type="ECO:0000313" key="7">
    <source>
        <dbReference type="EMBL" id="GJH27052.1"/>
    </source>
</evidence>
<dbReference type="Pfam" id="PF00005">
    <property type="entry name" value="ABC_tran"/>
    <property type="match status" value="1"/>
</dbReference>
<evidence type="ECO:0000256" key="2">
    <source>
        <dbReference type="ARBA" id="ARBA00022475"/>
    </source>
</evidence>
<dbReference type="SMART" id="SM00382">
    <property type="entry name" value="AAA"/>
    <property type="match status" value="1"/>
</dbReference>
<dbReference type="InterPro" id="IPR003593">
    <property type="entry name" value="AAA+_ATPase"/>
</dbReference>
<dbReference type="InterPro" id="IPR051120">
    <property type="entry name" value="ABC_AA/LPS_Transport"/>
</dbReference>
<keyword evidence="1" id="KW-0813">Transport</keyword>
<dbReference type="PANTHER" id="PTHR45772">
    <property type="entry name" value="CONSERVED COMPONENT OF ABC TRANSPORTER FOR NATURAL AMINO ACIDS-RELATED"/>
    <property type="match status" value="1"/>
</dbReference>
<sequence>MSLIDVIPSHATEAAGMQTLRVEGASKRFGGLKVFDGISFDVPQGEVLGVIGPNGAGKTTLINVICGMLQPSSGRILLGNRDITGKPFHTVSRLGVARSFQQTNTFRSVTVEENLFRAEHFGAANKGPALGLEALMEEFDLTRHLDEPSDKLAYGLQKMLGLIMALAARPRFLLLDEPAAGLERRERTQVDRFIEHAQATLGCGVLIVEHDMDLVRRLCPRILVLEAGRLLAQGSPDEVLSRRDVIDAYLGASEEENADH</sequence>
<dbReference type="EMBL" id="BPUS01000008">
    <property type="protein sequence ID" value="GJH27052.1"/>
    <property type="molecule type" value="Genomic_DNA"/>
</dbReference>
<dbReference type="PANTHER" id="PTHR45772:SF1">
    <property type="entry name" value="ABC TRANSPORTER ATP-BINDING PROTEIN"/>
    <property type="match status" value="1"/>
</dbReference>
<dbReference type="Gene3D" id="3.40.50.300">
    <property type="entry name" value="P-loop containing nucleotide triphosphate hydrolases"/>
    <property type="match status" value="1"/>
</dbReference>
<dbReference type="AlphaFoldDB" id="A0AA37IDA1"/>
<dbReference type="GO" id="GO:0016887">
    <property type="term" value="F:ATP hydrolysis activity"/>
    <property type="evidence" value="ECO:0007669"/>
    <property type="project" value="InterPro"/>
</dbReference>
<protein>
    <submittedName>
        <fullName evidence="7">ABC transporter ATP-binding protein</fullName>
    </submittedName>
</protein>
<keyword evidence="3" id="KW-0997">Cell inner membrane</keyword>
<dbReference type="InterPro" id="IPR032823">
    <property type="entry name" value="BCA_ABC_TP_C"/>
</dbReference>
<keyword evidence="3" id="KW-0472">Membrane</keyword>
<dbReference type="PROSITE" id="PS50893">
    <property type="entry name" value="ABC_TRANSPORTER_2"/>
    <property type="match status" value="1"/>
</dbReference>
<dbReference type="RefSeq" id="WP_238213720.1">
    <property type="nucleotide sequence ID" value="NZ_BPUS01000008.1"/>
</dbReference>
<dbReference type="InterPro" id="IPR027417">
    <property type="entry name" value="P-loop_NTPase"/>
</dbReference>